<evidence type="ECO:0000256" key="3">
    <source>
        <dbReference type="ARBA" id="ARBA00022801"/>
    </source>
</evidence>
<evidence type="ECO:0000256" key="2">
    <source>
        <dbReference type="ARBA" id="ARBA00022670"/>
    </source>
</evidence>
<keyword evidence="2" id="KW-0645">Protease</keyword>
<sequence length="381" mass="40938">HAGRFEPPPARPSPIPDAAADRAAVVLFSDAPRSGLQRDTVVVWPTSTFGPYRTRPKVFFPSLLFVLSYCSEVAAAARRRRRLLQPVKLRRTDMAAGSASATAFLSVAAAGALRIRQPSASAPAWAASSQRQQRPLLKLKPCASLSAAAPPMWRSESDGGGGGAGAGDVMGLLLRERIVFLGNEIEDFLADAIVSQLLLLDAIDPESDIRLFVNSPGGSLSATMAIYDVMQLVRADVSTIGMGIAGSTASIILGGGAKGKRFAMPNTRIMIHQPVGGASGQALDVEVQAKEILANKRNVIRLVSGFTGRTLEQVEKDIDRDRYMGPLEAVDYGLIDGVIDGDTIIPLEPVPERVKPKYNYEELYKDPQKFLTPDVPDDEIY</sequence>
<evidence type="ECO:0000256" key="7">
    <source>
        <dbReference type="RuleBase" id="RU003567"/>
    </source>
</evidence>
<dbReference type="PRINTS" id="PR00127">
    <property type="entry name" value="CLPPROTEASEP"/>
</dbReference>
<dbReference type="Gene3D" id="3.90.226.10">
    <property type="entry name" value="2-enoyl-CoA Hydratase, Chain A, domain 1"/>
    <property type="match status" value="1"/>
</dbReference>
<dbReference type="CDD" id="cd07017">
    <property type="entry name" value="S14_ClpP_2"/>
    <property type="match status" value="1"/>
</dbReference>
<dbReference type="AlphaFoldDB" id="A0A5J9V9D1"/>
<reference evidence="8 9" key="1">
    <citation type="journal article" date="2019" name="Sci. Rep.">
        <title>A high-quality genome of Eragrostis curvula grass provides insights into Poaceae evolution and supports new strategies to enhance forage quality.</title>
        <authorList>
            <person name="Carballo J."/>
            <person name="Santos B.A.C.M."/>
            <person name="Zappacosta D."/>
            <person name="Garbus I."/>
            <person name="Selva J.P."/>
            <person name="Gallo C.A."/>
            <person name="Diaz A."/>
            <person name="Albertini E."/>
            <person name="Caccamo M."/>
            <person name="Echenique V."/>
        </authorList>
    </citation>
    <scope>NUCLEOTIDE SEQUENCE [LARGE SCALE GENOMIC DNA]</scope>
    <source>
        <strain evidence="9">cv. Victoria</strain>
        <tissue evidence="8">Leaf</tissue>
    </source>
</reference>
<dbReference type="SUPFAM" id="SSF52096">
    <property type="entry name" value="ClpP/crotonase"/>
    <property type="match status" value="1"/>
</dbReference>
<accession>A0A5J9V9D1</accession>
<evidence type="ECO:0000256" key="1">
    <source>
        <dbReference type="ARBA" id="ARBA00007039"/>
    </source>
</evidence>
<organism evidence="8 9">
    <name type="scientific">Eragrostis curvula</name>
    <name type="common">weeping love grass</name>
    <dbReference type="NCBI Taxonomy" id="38414"/>
    <lineage>
        <taxon>Eukaryota</taxon>
        <taxon>Viridiplantae</taxon>
        <taxon>Streptophyta</taxon>
        <taxon>Embryophyta</taxon>
        <taxon>Tracheophyta</taxon>
        <taxon>Spermatophyta</taxon>
        <taxon>Magnoliopsida</taxon>
        <taxon>Liliopsida</taxon>
        <taxon>Poales</taxon>
        <taxon>Poaceae</taxon>
        <taxon>PACMAD clade</taxon>
        <taxon>Chloridoideae</taxon>
        <taxon>Eragrostideae</taxon>
        <taxon>Eragrostidinae</taxon>
        <taxon>Eragrostis</taxon>
    </lineage>
</organism>
<evidence type="ECO:0000313" key="9">
    <source>
        <dbReference type="Proteomes" id="UP000324897"/>
    </source>
</evidence>
<dbReference type="GO" id="GO:0009534">
    <property type="term" value="C:chloroplast thylakoid"/>
    <property type="evidence" value="ECO:0007669"/>
    <property type="project" value="UniProtKB-ARBA"/>
</dbReference>
<dbReference type="HAMAP" id="MF_00444">
    <property type="entry name" value="ClpP"/>
    <property type="match status" value="1"/>
</dbReference>
<evidence type="ECO:0000256" key="5">
    <source>
        <dbReference type="ARBA" id="ARBA00034021"/>
    </source>
</evidence>
<dbReference type="Proteomes" id="UP000324897">
    <property type="component" value="Chromosome 1"/>
</dbReference>
<dbReference type="Gramene" id="TVU31510">
    <property type="protein sequence ID" value="TVU31510"/>
    <property type="gene ID" value="EJB05_23197"/>
</dbReference>
<keyword evidence="9" id="KW-1185">Reference proteome</keyword>
<dbReference type="OrthoDB" id="2017408at2759"/>
<dbReference type="InterPro" id="IPR033135">
    <property type="entry name" value="ClpP_His_AS"/>
</dbReference>
<dbReference type="InterPro" id="IPR029045">
    <property type="entry name" value="ClpP/crotonase-like_dom_sf"/>
</dbReference>
<dbReference type="Pfam" id="PF00574">
    <property type="entry name" value="CLP_protease"/>
    <property type="match status" value="1"/>
</dbReference>
<dbReference type="GO" id="GO:0006515">
    <property type="term" value="P:protein quality control for misfolded or incompletely synthesized proteins"/>
    <property type="evidence" value="ECO:0007669"/>
    <property type="project" value="TreeGrafter"/>
</dbReference>
<dbReference type="GO" id="GO:0004176">
    <property type="term" value="F:ATP-dependent peptidase activity"/>
    <property type="evidence" value="ECO:0007669"/>
    <property type="project" value="InterPro"/>
</dbReference>
<dbReference type="GO" id="GO:0009840">
    <property type="term" value="C:chloroplastic endopeptidase Clp complex"/>
    <property type="evidence" value="ECO:0007669"/>
    <property type="project" value="UniProtKB-ARBA"/>
</dbReference>
<dbReference type="FunFam" id="3.90.226.10:FF:000001">
    <property type="entry name" value="ATP-dependent Clp protease proteolytic subunit"/>
    <property type="match status" value="1"/>
</dbReference>
<evidence type="ECO:0000256" key="4">
    <source>
        <dbReference type="ARBA" id="ARBA00022825"/>
    </source>
</evidence>
<dbReference type="GO" id="GO:0051117">
    <property type="term" value="F:ATPase binding"/>
    <property type="evidence" value="ECO:0007669"/>
    <property type="project" value="TreeGrafter"/>
</dbReference>
<protein>
    <recommendedName>
        <fullName evidence="7">ATP-dependent Clp protease proteolytic subunit</fullName>
    </recommendedName>
</protein>
<keyword evidence="3" id="KW-0378">Hydrolase</keyword>
<evidence type="ECO:0000313" key="8">
    <source>
        <dbReference type="EMBL" id="TVU31510.1"/>
    </source>
</evidence>
<name>A0A5J9V9D1_9POAL</name>
<dbReference type="PANTHER" id="PTHR10381">
    <property type="entry name" value="ATP-DEPENDENT CLP PROTEASE PROTEOLYTIC SUBUNIT"/>
    <property type="match status" value="1"/>
</dbReference>
<gene>
    <name evidence="8" type="ORF">EJB05_23197</name>
</gene>
<dbReference type="GO" id="GO:0004252">
    <property type="term" value="F:serine-type endopeptidase activity"/>
    <property type="evidence" value="ECO:0007669"/>
    <property type="project" value="UniProtKB-EC"/>
</dbReference>
<dbReference type="InterPro" id="IPR001907">
    <property type="entry name" value="ClpP"/>
</dbReference>
<dbReference type="PANTHER" id="PTHR10381:SF24">
    <property type="entry name" value="ATP-DEPENDENT CLP PROTEASE PROTEOLYTIC SUBUNIT 4, CHLOROPLASTIC"/>
    <property type="match status" value="1"/>
</dbReference>
<feature type="active site" evidence="6">
    <location>
        <position position="272"/>
    </location>
</feature>
<proteinExistence type="inferred from homology"/>
<dbReference type="InterPro" id="IPR023562">
    <property type="entry name" value="ClpP/TepA"/>
</dbReference>
<comment type="catalytic activity">
    <reaction evidence="5 6">
        <text>Hydrolysis of proteins to small peptides in the presence of ATP and magnesium. alpha-casein is the usual test substrate. In the absence of ATP, only oligopeptides shorter than five residues are hydrolyzed (such as succinyl-Leu-Tyr-|-NHMec, and Leu-Tyr-Leu-|-Tyr-Trp, in which cleavage of the -Tyr-|-Leu- and -Tyr-|-Trp bonds also occurs).</text>
        <dbReference type="EC" id="3.4.21.92"/>
    </reaction>
</comment>
<dbReference type="EMBL" id="RWGY01000011">
    <property type="protein sequence ID" value="TVU31510.1"/>
    <property type="molecule type" value="Genomic_DNA"/>
</dbReference>
<dbReference type="PROSITE" id="PS00382">
    <property type="entry name" value="CLP_PROTEASE_HIS"/>
    <property type="match status" value="1"/>
</dbReference>
<evidence type="ECO:0000256" key="6">
    <source>
        <dbReference type="PROSITE-ProRule" id="PRU10086"/>
    </source>
</evidence>
<comment type="caution">
    <text evidence="8">The sequence shown here is derived from an EMBL/GenBank/DDBJ whole genome shotgun (WGS) entry which is preliminary data.</text>
</comment>
<keyword evidence="4" id="KW-0720">Serine protease</keyword>
<feature type="non-terminal residue" evidence="8">
    <location>
        <position position="1"/>
    </location>
</feature>
<comment type="similarity">
    <text evidence="1 7">Belongs to the peptidase S14 family.</text>
</comment>